<reference evidence="1" key="1">
    <citation type="journal article" date="2023" name="G3 (Bethesda)">
        <title>A reference genome for the long-term kleptoplast-retaining sea slug Elysia crispata morphotype clarki.</title>
        <authorList>
            <person name="Eastman K.E."/>
            <person name="Pendleton A.L."/>
            <person name="Shaikh M.A."/>
            <person name="Suttiyut T."/>
            <person name="Ogas R."/>
            <person name="Tomko P."/>
            <person name="Gavelis G."/>
            <person name="Widhalm J.R."/>
            <person name="Wisecaver J.H."/>
        </authorList>
    </citation>
    <scope>NUCLEOTIDE SEQUENCE</scope>
    <source>
        <strain evidence="1">ECLA1</strain>
    </source>
</reference>
<name>A0AAE0ZTD1_9GAST</name>
<proteinExistence type="predicted"/>
<accession>A0AAE0ZTD1</accession>
<keyword evidence="2" id="KW-1185">Reference proteome</keyword>
<dbReference type="EMBL" id="JAWDGP010003346">
    <property type="protein sequence ID" value="KAK3775254.1"/>
    <property type="molecule type" value="Genomic_DNA"/>
</dbReference>
<gene>
    <name evidence="1" type="ORF">RRG08_044930</name>
</gene>
<dbReference type="AlphaFoldDB" id="A0AAE0ZTD1"/>
<protein>
    <submittedName>
        <fullName evidence="1">Uncharacterized protein</fullName>
    </submittedName>
</protein>
<sequence length="111" mass="12500">MRGQNPYYQITPQNSNQGHLMSVLRFTDGATSVSKSFSLFMDGCFIFMTLSCGLERKEVISSPRMRVVELSDDPGDQREDPVSPVVVIIMFDHWSSLVRLGPACRVWTANL</sequence>
<organism evidence="1 2">
    <name type="scientific">Elysia crispata</name>
    <name type="common">lettuce slug</name>
    <dbReference type="NCBI Taxonomy" id="231223"/>
    <lineage>
        <taxon>Eukaryota</taxon>
        <taxon>Metazoa</taxon>
        <taxon>Spiralia</taxon>
        <taxon>Lophotrochozoa</taxon>
        <taxon>Mollusca</taxon>
        <taxon>Gastropoda</taxon>
        <taxon>Heterobranchia</taxon>
        <taxon>Euthyneura</taxon>
        <taxon>Panpulmonata</taxon>
        <taxon>Sacoglossa</taxon>
        <taxon>Placobranchoidea</taxon>
        <taxon>Plakobranchidae</taxon>
        <taxon>Elysia</taxon>
    </lineage>
</organism>
<comment type="caution">
    <text evidence="1">The sequence shown here is derived from an EMBL/GenBank/DDBJ whole genome shotgun (WGS) entry which is preliminary data.</text>
</comment>
<dbReference type="Proteomes" id="UP001283361">
    <property type="component" value="Unassembled WGS sequence"/>
</dbReference>
<evidence type="ECO:0000313" key="2">
    <source>
        <dbReference type="Proteomes" id="UP001283361"/>
    </source>
</evidence>
<evidence type="ECO:0000313" key="1">
    <source>
        <dbReference type="EMBL" id="KAK3775254.1"/>
    </source>
</evidence>